<feature type="transmembrane region" description="Helical" evidence="3">
    <location>
        <begin position="47"/>
        <end position="66"/>
    </location>
</feature>
<proteinExistence type="predicted"/>
<dbReference type="AlphaFoldDB" id="A0A4Y8ZND0"/>
<reference evidence="4 5" key="1">
    <citation type="submission" date="2019-03" db="EMBL/GenBank/DDBJ databases">
        <title>Genome sequence of Sphingomonas sp. 17J27-24.</title>
        <authorList>
            <person name="Kim M."/>
            <person name="Maeng S."/>
            <person name="Sathiyaraj S."/>
        </authorList>
    </citation>
    <scope>NUCLEOTIDE SEQUENCE [LARGE SCALE GENOMIC DNA]</scope>
    <source>
        <strain evidence="4 5">17J27-24</strain>
    </source>
</reference>
<keyword evidence="1" id="KW-0175">Coiled coil</keyword>
<organism evidence="4 5">
    <name type="scientific">Sphingomonas parva</name>
    <dbReference type="NCBI Taxonomy" id="2555898"/>
    <lineage>
        <taxon>Bacteria</taxon>
        <taxon>Pseudomonadati</taxon>
        <taxon>Pseudomonadota</taxon>
        <taxon>Alphaproteobacteria</taxon>
        <taxon>Sphingomonadales</taxon>
        <taxon>Sphingomonadaceae</taxon>
        <taxon>Sphingomonas</taxon>
    </lineage>
</organism>
<protein>
    <recommendedName>
        <fullName evidence="6">MYXO-CTERM domain-containing protein</fullName>
    </recommendedName>
</protein>
<gene>
    <name evidence="4" type="ORF">E2493_20845</name>
</gene>
<evidence type="ECO:0000256" key="3">
    <source>
        <dbReference type="SAM" id="Phobius"/>
    </source>
</evidence>
<keyword evidence="3" id="KW-0472">Membrane</keyword>
<evidence type="ECO:0000256" key="2">
    <source>
        <dbReference type="SAM" id="MobiDB-lite"/>
    </source>
</evidence>
<dbReference type="EMBL" id="SPDV01000104">
    <property type="protein sequence ID" value="TFI56309.1"/>
    <property type="molecule type" value="Genomic_DNA"/>
</dbReference>
<dbReference type="PROSITE" id="PS51318">
    <property type="entry name" value="TAT"/>
    <property type="match status" value="1"/>
</dbReference>
<feature type="transmembrane region" description="Helical" evidence="3">
    <location>
        <begin position="124"/>
        <end position="141"/>
    </location>
</feature>
<evidence type="ECO:0000313" key="4">
    <source>
        <dbReference type="EMBL" id="TFI56309.1"/>
    </source>
</evidence>
<feature type="region of interest" description="Disordered" evidence="2">
    <location>
        <begin position="103"/>
        <end position="124"/>
    </location>
</feature>
<keyword evidence="5" id="KW-1185">Reference proteome</keyword>
<keyword evidence="3" id="KW-0812">Transmembrane</keyword>
<evidence type="ECO:0008006" key="6">
    <source>
        <dbReference type="Google" id="ProtNLM"/>
    </source>
</evidence>
<dbReference type="NCBIfam" id="NF038039">
    <property type="entry name" value="WGxxGxxG-CTERM"/>
    <property type="match status" value="1"/>
</dbReference>
<dbReference type="InterPro" id="IPR006311">
    <property type="entry name" value="TAT_signal"/>
</dbReference>
<dbReference type="NCBIfam" id="NF041742">
    <property type="entry name" value="WGxxGxxG_fam"/>
    <property type="match status" value="1"/>
</dbReference>
<name>A0A4Y8ZND0_9SPHN</name>
<accession>A0A4Y8ZND0</accession>
<feature type="coiled-coil region" evidence="1">
    <location>
        <begin position="64"/>
        <end position="94"/>
    </location>
</feature>
<evidence type="ECO:0000256" key="1">
    <source>
        <dbReference type="SAM" id="Coils"/>
    </source>
</evidence>
<evidence type="ECO:0000313" key="5">
    <source>
        <dbReference type="Proteomes" id="UP000298213"/>
    </source>
</evidence>
<dbReference type="Proteomes" id="UP000298213">
    <property type="component" value="Unassembled WGS sequence"/>
</dbReference>
<keyword evidence="3" id="KW-1133">Transmembrane helix</keyword>
<comment type="caution">
    <text evidence="4">The sequence shown here is derived from an EMBL/GenBank/DDBJ whole genome shotgun (WGS) entry which is preliminary data.</text>
</comment>
<dbReference type="RefSeq" id="WP_135090694.1">
    <property type="nucleotide sequence ID" value="NZ_SPDV01000104.1"/>
</dbReference>
<sequence>MPDRERRAGAPPDVPAVEQPRVRMVWNAAGSNPASANRRTFMTQVSLKRALLAAAALTLIPAAAAAQEDVKERAEKLSDQANEMQEQAQELANDATVEAVDRDGRAAGPVTVADGAEPDDDDDSGNWGLLGLLGLAGLLGLKRRDTHHLHTDNRRI</sequence>